<keyword evidence="1" id="KW-0697">Rotamase</keyword>
<evidence type="ECO:0000259" key="3">
    <source>
        <dbReference type="PROSITE" id="PS50198"/>
    </source>
</evidence>
<keyword evidence="5" id="KW-1185">Reference proteome</keyword>
<proteinExistence type="predicted"/>
<dbReference type="InterPro" id="IPR046357">
    <property type="entry name" value="PPIase_dom_sf"/>
</dbReference>
<dbReference type="PANTHER" id="PTHR47245">
    <property type="entry name" value="PEPTIDYLPROLYL ISOMERASE"/>
    <property type="match status" value="1"/>
</dbReference>
<keyword evidence="1 4" id="KW-0413">Isomerase</keyword>
<feature type="domain" description="PpiC" evidence="3">
    <location>
        <begin position="228"/>
        <end position="331"/>
    </location>
</feature>
<evidence type="ECO:0000256" key="2">
    <source>
        <dbReference type="SAM" id="SignalP"/>
    </source>
</evidence>
<dbReference type="EMBL" id="JANDHW010000007">
    <property type="protein sequence ID" value="MCP9612174.1"/>
    <property type="molecule type" value="Genomic_DNA"/>
</dbReference>
<dbReference type="EC" id="5.2.1.8" evidence="4"/>
<feature type="domain" description="PpiC" evidence="3">
    <location>
        <begin position="121"/>
        <end position="223"/>
    </location>
</feature>
<gene>
    <name evidence="4" type="ORF">NMU02_08730</name>
</gene>
<sequence>MKKNWLVLSLFMGCVVSMTAQNADNDPEIMKVNGKSIKKSEFEYIYNKNNQQQIDHKSLDEYVVLFKNYKLKVAEAEAHKIDTTRAFQTELAGYRKQLAKPYLVDTSVDDKLAQEAYDRLKEEIKVSHILFNVNPGSSVEEKEKVHGRALEVLNKIRNGADFNKMADEYSEDPSVRQNHGNLGYITGFRTVYPFEMAAYQTPVGSVSEPVETQFGYHLVKVWDRRPSRGEILTAHIMIMTSPEDTPDQAKAKEAKIKEIYQEVIQGGDFAKIAREKSEDTGSAQKGGEMPWISTGRIVPEYEEAAFALKNVGDISQPIKTAYGWHIIRLLDKRALKPYDEMKPLIMRTIARDERGTLGQKVLIGKLKKEYHFTINETAKERLNSLISTAYPTDSLYLATIANDRLPLFTLDGEIYKISDFAQDAMGMRRSVRNASAKMMLDLMLDAYVNKTVLNYEDSQLERKYPDFRNLMNEYRDGMLLFEISNQEVWDKASKDEVGLAEYFKKNKKKYRWDEPKYKGFVVKCSSKEIAKQVKKRIKTLPIDSVVMYVNKEFNNDTLKQVRIERGLFVKGDNEIVDKLAFKIGEKPVDSKFPVIFVSGKMLKKGPQVYTDIRGQVTADYQNYLEEKWVEQLNLKYPVEIHEDVLKTVKKD</sequence>
<feature type="chain" id="PRO_5046153126" evidence="2">
    <location>
        <begin position="23"/>
        <end position="651"/>
    </location>
</feature>
<evidence type="ECO:0000313" key="5">
    <source>
        <dbReference type="Proteomes" id="UP001205603"/>
    </source>
</evidence>
<dbReference type="InterPro" id="IPR000297">
    <property type="entry name" value="PPIase_PpiC"/>
</dbReference>
<comment type="caution">
    <text evidence="4">The sequence shown here is derived from an EMBL/GenBank/DDBJ whole genome shotgun (WGS) entry which is preliminary data.</text>
</comment>
<dbReference type="InterPro" id="IPR050245">
    <property type="entry name" value="PrsA_foldase"/>
</dbReference>
<reference evidence="4 5" key="1">
    <citation type="submission" date="2022-07" db="EMBL/GenBank/DDBJ databases">
        <title>Fecal culturing of patients with breast cancer.</title>
        <authorList>
            <person name="Teng N.M.Y."/>
            <person name="Kiu R."/>
            <person name="Evans R."/>
            <person name="Baker D.J."/>
            <person name="Zenner C."/>
            <person name="Robinson S.D."/>
            <person name="Hall L.J."/>
        </authorList>
    </citation>
    <scope>NUCLEOTIDE SEQUENCE [LARGE SCALE GENOMIC DNA]</scope>
    <source>
        <strain evidence="4 5">LH1063</strain>
    </source>
</reference>
<dbReference type="Gene3D" id="3.10.50.40">
    <property type="match status" value="2"/>
</dbReference>
<dbReference type="PANTHER" id="PTHR47245:SF2">
    <property type="entry name" value="PEPTIDYL-PROLYL CIS-TRANS ISOMERASE HP_0175-RELATED"/>
    <property type="match status" value="1"/>
</dbReference>
<accession>A0ABT1MJE2</accession>
<organism evidence="4 5">
    <name type="scientific">Coprobacter tertius</name>
    <dbReference type="NCBI Taxonomy" id="2944915"/>
    <lineage>
        <taxon>Bacteria</taxon>
        <taxon>Pseudomonadati</taxon>
        <taxon>Bacteroidota</taxon>
        <taxon>Bacteroidia</taxon>
        <taxon>Bacteroidales</taxon>
        <taxon>Barnesiellaceae</taxon>
        <taxon>Coprobacter</taxon>
    </lineage>
</organism>
<evidence type="ECO:0000313" key="4">
    <source>
        <dbReference type="EMBL" id="MCP9612174.1"/>
    </source>
</evidence>
<dbReference type="Pfam" id="PF13616">
    <property type="entry name" value="Rotamase_3"/>
    <property type="match status" value="1"/>
</dbReference>
<keyword evidence="2" id="KW-0732">Signal</keyword>
<dbReference type="PROSITE" id="PS50198">
    <property type="entry name" value="PPIC_PPIASE_2"/>
    <property type="match status" value="2"/>
</dbReference>
<dbReference type="Proteomes" id="UP001205603">
    <property type="component" value="Unassembled WGS sequence"/>
</dbReference>
<feature type="signal peptide" evidence="2">
    <location>
        <begin position="1"/>
        <end position="22"/>
    </location>
</feature>
<evidence type="ECO:0000256" key="1">
    <source>
        <dbReference type="PROSITE-ProRule" id="PRU00278"/>
    </source>
</evidence>
<dbReference type="Pfam" id="PF00639">
    <property type="entry name" value="Rotamase"/>
    <property type="match status" value="1"/>
</dbReference>
<dbReference type="SUPFAM" id="SSF54534">
    <property type="entry name" value="FKBP-like"/>
    <property type="match status" value="2"/>
</dbReference>
<dbReference type="RefSeq" id="WP_255027438.1">
    <property type="nucleotide sequence ID" value="NZ_JANDHW010000007.1"/>
</dbReference>
<protein>
    <submittedName>
        <fullName evidence="4">Peptidylprolyl isomerase</fullName>
        <ecNumber evidence="4">5.2.1.8</ecNumber>
    </submittedName>
</protein>
<dbReference type="GO" id="GO:0003755">
    <property type="term" value="F:peptidyl-prolyl cis-trans isomerase activity"/>
    <property type="evidence" value="ECO:0007669"/>
    <property type="project" value="UniProtKB-EC"/>
</dbReference>
<name>A0ABT1MJE2_9BACT</name>